<evidence type="ECO:0000259" key="1">
    <source>
        <dbReference type="Pfam" id="PF12680"/>
    </source>
</evidence>
<dbReference type="InterPro" id="IPR032710">
    <property type="entry name" value="NTF2-like_dom_sf"/>
</dbReference>
<proteinExistence type="predicted"/>
<dbReference type="EMBL" id="CP058554">
    <property type="protein sequence ID" value="QMV72335.1"/>
    <property type="molecule type" value="Genomic_DNA"/>
</dbReference>
<dbReference type="Proteomes" id="UP000515240">
    <property type="component" value="Chromosome"/>
</dbReference>
<evidence type="ECO:0000313" key="3">
    <source>
        <dbReference type="Proteomes" id="UP000515240"/>
    </source>
</evidence>
<gene>
    <name evidence="2" type="ORF">HS961_05550</name>
</gene>
<dbReference type="Gene3D" id="3.10.450.50">
    <property type="match status" value="1"/>
</dbReference>
<accession>A0A7G5EEB0</accession>
<dbReference type="Pfam" id="PF12680">
    <property type="entry name" value="SnoaL_2"/>
    <property type="match status" value="1"/>
</dbReference>
<dbReference type="SUPFAM" id="SSF54427">
    <property type="entry name" value="NTF2-like"/>
    <property type="match status" value="1"/>
</dbReference>
<feature type="domain" description="SnoaL-like" evidence="1">
    <location>
        <begin position="21"/>
        <end position="122"/>
    </location>
</feature>
<keyword evidence="3" id="KW-1185">Reference proteome</keyword>
<dbReference type="RefSeq" id="WP_182326755.1">
    <property type="nucleotide sequence ID" value="NZ_CP058554.1"/>
</dbReference>
<name>A0A7G5EEB0_9BURK</name>
<organism evidence="2 3">
    <name type="scientific">Comamonas piscis</name>
    <dbReference type="NCBI Taxonomy" id="1562974"/>
    <lineage>
        <taxon>Bacteria</taxon>
        <taxon>Pseudomonadati</taxon>
        <taxon>Pseudomonadota</taxon>
        <taxon>Betaproteobacteria</taxon>
        <taxon>Burkholderiales</taxon>
        <taxon>Comamonadaceae</taxon>
        <taxon>Comamonas</taxon>
    </lineage>
</organism>
<dbReference type="AlphaFoldDB" id="A0A7G5EEB0"/>
<evidence type="ECO:0000313" key="2">
    <source>
        <dbReference type="EMBL" id="QMV72335.1"/>
    </source>
</evidence>
<protein>
    <submittedName>
        <fullName evidence="2">Nuclear transport factor 2 family protein</fullName>
    </submittedName>
</protein>
<sequence length="154" mass="17577">MSGMTSHGDLAAAGLQRLVSFYESISPESLQHLASCYAADAYFKDPFNEVRGLPDITAIFAHMFAALHEPRFIVTQQLLQGDRAALEWEFRFRFRRWNADASQCIRGASLLSFDAHGRVSQHRDYWDAAEELYEKLPAIGVLMRWLRRNASVKP</sequence>
<dbReference type="InterPro" id="IPR037401">
    <property type="entry name" value="SnoaL-like"/>
</dbReference>
<dbReference type="KEGG" id="cpis:HS961_05550"/>
<reference evidence="2 3" key="1">
    <citation type="journal article" date="2020" name="G3 (Bethesda)">
        <title>CeMbio - The Caenorhabditis elegans Microbiome Resource.</title>
        <authorList>
            <person name="Dirksen P."/>
            <person name="Assie A."/>
            <person name="Zimmermann J."/>
            <person name="Zhang F."/>
            <person name="Tietje A.M."/>
            <person name="Marsh S.A."/>
            <person name="Felix M.A."/>
            <person name="Shapira M."/>
            <person name="Kaleta C."/>
            <person name="Schulenburg H."/>
            <person name="Samuel B."/>
        </authorList>
    </citation>
    <scope>NUCLEOTIDE SEQUENCE [LARGE SCALE GENOMIC DNA]</scope>
    <source>
        <strain evidence="2 3">BIGb0172</strain>
    </source>
</reference>